<feature type="region of interest" description="Disordered" evidence="4">
    <location>
        <begin position="185"/>
        <end position="206"/>
    </location>
</feature>
<evidence type="ECO:0000256" key="2">
    <source>
        <dbReference type="ARBA" id="ARBA00022763"/>
    </source>
</evidence>
<organism evidence="5">
    <name type="scientific">Siphoviridae sp. ctiMP24</name>
    <dbReference type="NCBI Taxonomy" id="2825621"/>
    <lineage>
        <taxon>Viruses</taxon>
        <taxon>Duplodnaviria</taxon>
        <taxon>Heunggongvirae</taxon>
        <taxon>Uroviricota</taxon>
        <taxon>Caudoviricetes</taxon>
    </lineage>
</organism>
<evidence type="ECO:0000256" key="3">
    <source>
        <dbReference type="ARBA" id="ARBA00023204"/>
    </source>
</evidence>
<keyword evidence="2" id="KW-0227">DNA damage</keyword>
<accession>A0A8S5P0R5</accession>
<dbReference type="EMBL" id="BK015297">
    <property type="protein sequence ID" value="DAE00051.1"/>
    <property type="molecule type" value="Genomic_DNA"/>
</dbReference>
<evidence type="ECO:0000256" key="4">
    <source>
        <dbReference type="SAM" id="MobiDB-lite"/>
    </source>
</evidence>
<dbReference type="GO" id="GO:0006281">
    <property type="term" value="P:DNA repair"/>
    <property type="evidence" value="ECO:0007669"/>
    <property type="project" value="UniProtKB-KW"/>
</dbReference>
<dbReference type="Pfam" id="PF04098">
    <property type="entry name" value="Rad52_Rad22"/>
    <property type="match status" value="1"/>
</dbReference>
<proteinExistence type="inferred from homology"/>
<evidence type="ECO:0000256" key="1">
    <source>
        <dbReference type="ARBA" id="ARBA00006638"/>
    </source>
</evidence>
<dbReference type="InterPro" id="IPR041247">
    <property type="entry name" value="Rad52_fam"/>
</dbReference>
<comment type="similarity">
    <text evidence="1">Belongs to the RAD52 family.</text>
</comment>
<protein>
    <submittedName>
        <fullName evidence="5">Rad52/22 family double-strand break repair protein</fullName>
    </submittedName>
</protein>
<keyword evidence="3" id="KW-0234">DNA repair</keyword>
<evidence type="ECO:0000313" key="5">
    <source>
        <dbReference type="EMBL" id="DAE00051.1"/>
    </source>
</evidence>
<name>A0A8S5P0R5_9CAUD</name>
<sequence>MKFRDLRADEIDIRVQGVKTDKDGNPKGVILLLYKNARCDMNILDETVGAEKWQREHYECKGNLFCRVGIKCGDAYVWKSDCGSESNTEAEKGEASDSFKRACFNWGIGRELYTSPFIWIPANLCKKIMPSGKDKYGKPSFACGDKFGVAKIAIKDKKITELAVYAETPTNICFTFGQVQAAPKRTAQPKQATTAAAAAPADPSDAPFDPADMQPQMATKEQCEYITKVYGDRLGDFLKWARVDTMDKLSYSVAAHAVDMLAKRAASVSA</sequence>
<reference evidence="5" key="1">
    <citation type="journal article" date="2021" name="Proc. Natl. Acad. Sci. U.S.A.">
        <title>A Catalog of Tens of Thousands of Viruses from Human Metagenomes Reveals Hidden Associations with Chronic Diseases.</title>
        <authorList>
            <person name="Tisza M.J."/>
            <person name="Buck C.B."/>
        </authorList>
    </citation>
    <scope>NUCLEOTIDE SEQUENCE</scope>
    <source>
        <strain evidence="5">CtiMP24</strain>
    </source>
</reference>
<feature type="compositionally biased region" description="Low complexity" evidence="4">
    <location>
        <begin position="192"/>
        <end position="206"/>
    </location>
</feature>